<dbReference type="EMBL" id="JAQONE010000022">
    <property type="protein sequence ID" value="MDC2829862.1"/>
    <property type="molecule type" value="Genomic_DNA"/>
</dbReference>
<dbReference type="NCBIfam" id="TIGR00778">
    <property type="entry name" value="ahpD_dom"/>
    <property type="match status" value="1"/>
</dbReference>
<dbReference type="Pfam" id="PF02627">
    <property type="entry name" value="CMD"/>
    <property type="match status" value="1"/>
</dbReference>
<evidence type="ECO:0000259" key="1">
    <source>
        <dbReference type="Pfam" id="PF02627"/>
    </source>
</evidence>
<sequence length="115" mass="12086">MTDYQAELDETRANNRNLFGALGDTGKGFNAMHSGAIKDGALDIKTKELESLAIAIAVRCEGCIVQHTKACLKAGATRDEIVETIGVAVMMGGGPSTVYGGKALECYDQFAKAAE</sequence>
<dbReference type="Gene3D" id="1.20.1290.10">
    <property type="entry name" value="AhpD-like"/>
    <property type="match status" value="1"/>
</dbReference>
<dbReference type="AlphaFoldDB" id="A0AAJ1HUN9"/>
<dbReference type="InterPro" id="IPR003779">
    <property type="entry name" value="CMD-like"/>
</dbReference>
<reference evidence="2" key="1">
    <citation type="submission" date="2023-01" db="EMBL/GenBank/DDBJ databases">
        <title>Genome analysis of 13 Lactobacillus isolated from gut of wild boar.</title>
        <authorList>
            <person name="Papp P."/>
            <person name="Libisch B."/>
            <person name="Nagy T."/>
            <person name="Olasz F."/>
        </authorList>
    </citation>
    <scope>NUCLEOTIDE SEQUENCE</scope>
    <source>
        <strain evidence="2">F146</strain>
    </source>
</reference>
<dbReference type="PANTHER" id="PTHR33930">
    <property type="entry name" value="ALKYL HYDROPEROXIDE REDUCTASE AHPD"/>
    <property type="match status" value="1"/>
</dbReference>
<name>A0AAJ1HUN9_LIMMU</name>
<accession>A0AAJ1HUN9</accession>
<comment type="caution">
    <text evidence="2">The sequence shown here is derived from an EMBL/GenBank/DDBJ whole genome shotgun (WGS) entry which is preliminary data.</text>
</comment>
<proteinExistence type="predicted"/>
<dbReference type="Proteomes" id="UP001220670">
    <property type="component" value="Unassembled WGS sequence"/>
</dbReference>
<organism evidence="2 3">
    <name type="scientific">Limosilactobacillus mucosae</name>
    <name type="common">Lactobacillus mucosae</name>
    <dbReference type="NCBI Taxonomy" id="97478"/>
    <lineage>
        <taxon>Bacteria</taxon>
        <taxon>Bacillati</taxon>
        <taxon>Bacillota</taxon>
        <taxon>Bacilli</taxon>
        <taxon>Lactobacillales</taxon>
        <taxon>Lactobacillaceae</taxon>
        <taxon>Limosilactobacillus</taxon>
    </lineage>
</organism>
<gene>
    <name evidence="2" type="ORF">PO250_06015</name>
</gene>
<evidence type="ECO:0000313" key="3">
    <source>
        <dbReference type="Proteomes" id="UP001220670"/>
    </source>
</evidence>
<dbReference type="InterPro" id="IPR029032">
    <property type="entry name" value="AhpD-like"/>
</dbReference>
<evidence type="ECO:0000313" key="2">
    <source>
        <dbReference type="EMBL" id="MDC2829862.1"/>
    </source>
</evidence>
<dbReference type="RefSeq" id="WP_270361338.1">
    <property type="nucleotide sequence ID" value="NZ_JAQDJM010000002.1"/>
</dbReference>
<protein>
    <submittedName>
        <fullName evidence="2">Carboxymuconolactone decarboxylase family protein</fullName>
    </submittedName>
</protein>
<feature type="domain" description="Carboxymuconolactone decarboxylase-like" evidence="1">
    <location>
        <begin position="24"/>
        <end position="99"/>
    </location>
</feature>
<dbReference type="GO" id="GO:0051920">
    <property type="term" value="F:peroxiredoxin activity"/>
    <property type="evidence" value="ECO:0007669"/>
    <property type="project" value="InterPro"/>
</dbReference>
<dbReference type="SUPFAM" id="SSF69118">
    <property type="entry name" value="AhpD-like"/>
    <property type="match status" value="1"/>
</dbReference>
<dbReference type="PANTHER" id="PTHR33930:SF2">
    <property type="entry name" value="BLR3452 PROTEIN"/>
    <property type="match status" value="1"/>
</dbReference>
<dbReference type="InterPro" id="IPR004675">
    <property type="entry name" value="AhpD_core"/>
</dbReference>